<evidence type="ECO:0000256" key="1">
    <source>
        <dbReference type="SAM" id="MobiDB-lite"/>
    </source>
</evidence>
<reference evidence="2 3" key="1">
    <citation type="submission" date="2018-08" db="EMBL/GenBank/DDBJ databases">
        <title>Sequencing the genomes of 1000 actinobacteria strains.</title>
        <authorList>
            <person name="Klenk H.-P."/>
        </authorList>
    </citation>
    <scope>NUCLEOTIDE SEQUENCE [LARGE SCALE GENOMIC DNA]</scope>
    <source>
        <strain evidence="2 3">DSM 43927</strain>
    </source>
</reference>
<sequence>MAPDGTTLWLELIRLLGAHPDALDREILYTVEDLRRRTVTGHFTDSQVLARAMAVEAVTEVSGHVIGPGYLHGWDTADAVLPPPACTMPFDEEIWVLRDFTPAALRGFLDARSYTALRHQTEDAERGVSRVNPFRPALELGVTVAIERRMLAEGTSEVSTFAFIERHATSTLAKILPLSAAGDDHENRSVDPSSPIGGTVFVPGRGKGVVSATPTSAIAAFARHSEPMYRVSFFGHPSAADVPAPQVRPTERFTRLELHQRDITCPLEAEETAFALFVAMQLQDVVAPTWRLKQIRDEDMQSLIDSLSTWTGHNPRDLAAHFLRRTGRRAREIARATPNLSKIYLPFLVNGTAAQAETPRTTRMDFGARHPSCDLLQLRPPGERGHRRKSSPRRGPGGPPSARKSR</sequence>
<feature type="region of interest" description="Disordered" evidence="1">
    <location>
        <begin position="359"/>
        <end position="406"/>
    </location>
</feature>
<feature type="compositionally biased region" description="Basic and acidic residues" evidence="1">
    <location>
        <begin position="360"/>
        <end position="372"/>
    </location>
</feature>
<accession>A0A3D9T1E3</accession>
<name>A0A3D9T1E3_9ACTN</name>
<organism evidence="2 3">
    <name type="scientific">Thermomonospora umbrina</name>
    <dbReference type="NCBI Taxonomy" id="111806"/>
    <lineage>
        <taxon>Bacteria</taxon>
        <taxon>Bacillati</taxon>
        <taxon>Actinomycetota</taxon>
        <taxon>Actinomycetes</taxon>
        <taxon>Streptosporangiales</taxon>
        <taxon>Thermomonosporaceae</taxon>
        <taxon>Thermomonospora</taxon>
    </lineage>
</organism>
<gene>
    <name evidence="2" type="ORF">DFJ69_6207</name>
</gene>
<dbReference type="Proteomes" id="UP000256661">
    <property type="component" value="Unassembled WGS sequence"/>
</dbReference>
<comment type="caution">
    <text evidence="2">The sequence shown here is derived from an EMBL/GenBank/DDBJ whole genome shotgun (WGS) entry which is preliminary data.</text>
</comment>
<dbReference type="AlphaFoldDB" id="A0A3D9T1E3"/>
<keyword evidence="3" id="KW-1185">Reference proteome</keyword>
<evidence type="ECO:0000313" key="3">
    <source>
        <dbReference type="Proteomes" id="UP000256661"/>
    </source>
</evidence>
<proteinExistence type="predicted"/>
<protein>
    <submittedName>
        <fullName evidence="2">Uncharacterized protein</fullName>
    </submittedName>
</protein>
<dbReference type="EMBL" id="QTTT01000001">
    <property type="protein sequence ID" value="REF00651.1"/>
    <property type="molecule type" value="Genomic_DNA"/>
</dbReference>
<evidence type="ECO:0000313" key="2">
    <source>
        <dbReference type="EMBL" id="REF00651.1"/>
    </source>
</evidence>